<dbReference type="InterPro" id="IPR010131">
    <property type="entry name" value="MdtP/NodT-like"/>
</dbReference>
<dbReference type="PANTHER" id="PTHR30203">
    <property type="entry name" value="OUTER MEMBRANE CATION EFFLUX PROTEIN"/>
    <property type="match status" value="1"/>
</dbReference>
<comment type="subcellular location">
    <subcellularLocation>
        <location evidence="2">Cell membrane</location>
        <topology evidence="2">Lipid-anchor</topology>
    </subcellularLocation>
</comment>
<dbReference type="EMBL" id="JACHXV010000001">
    <property type="protein sequence ID" value="MBB3172336.1"/>
    <property type="molecule type" value="Genomic_DNA"/>
</dbReference>
<dbReference type="Proteomes" id="UP000565205">
    <property type="component" value="Unassembled WGS sequence"/>
</dbReference>
<keyword evidence="5" id="KW-1185">Reference proteome</keyword>
<evidence type="ECO:0000313" key="3">
    <source>
        <dbReference type="EMBL" id="MBB3172336.1"/>
    </source>
</evidence>
<accession>A0A850NTE8</accession>
<sequence>MDTVRLHRLCLGVTLLLGGCTVGPDYRPDRVDLPHGFNAAPDGDVGAGWTRATHDWWAQLGDPVLNDLVEIATRNNLDIREASAHLLAERELRARDEAALSPQVSVGAQAGNLQYSTATEYPPGLTGVDSNTRFWGYSLNVSWELDVFGRVRRGLEARDASVDALEAQRRGVLLATVSELVSDYAALRAAQARREVALANLRSTRDSAALVQRLYARGLANTLQTAEAQTEVDRARATIAPFDTVATQARDAIAVLLGRPPEAIGVDLNTPRALPTPPPLPAVLPSMVVANRPDIRVAERRYAEATARIGVAVAALYPDFTVPLTFDPSSAMIHTLMTTNALAWSALLSATAPLYTGGRLSAQVKAARAEAEAARLDYQHTIIRAFAEVEDALAAFHNEATRQGALADAVRDSSAALDRSERLYGAGLTGYLDVLSAQRSAYAARDARITSQLALMSDAVNTYRAIGAGWQGISVTETTLPVPHDEQARWAKHWRPHV</sequence>
<reference evidence="4 6" key="1">
    <citation type="submission" date="2020-06" db="EMBL/GenBank/DDBJ databases">
        <title>Description of novel acetic acid bacteria.</title>
        <authorList>
            <person name="Sombolestani A."/>
        </authorList>
    </citation>
    <scope>NUCLEOTIDE SEQUENCE [LARGE SCALE GENOMIC DNA]</scope>
    <source>
        <strain evidence="4 6">LMG 26838</strain>
    </source>
</reference>
<proteinExistence type="inferred from homology"/>
<dbReference type="GO" id="GO:0005886">
    <property type="term" value="C:plasma membrane"/>
    <property type="evidence" value="ECO:0007669"/>
    <property type="project" value="UniProtKB-SubCell"/>
</dbReference>
<dbReference type="GO" id="GO:0015562">
    <property type="term" value="F:efflux transmembrane transporter activity"/>
    <property type="evidence" value="ECO:0007669"/>
    <property type="project" value="InterPro"/>
</dbReference>
<dbReference type="Pfam" id="PF02321">
    <property type="entry name" value="OEP"/>
    <property type="match status" value="2"/>
</dbReference>
<protein>
    <submittedName>
        <fullName evidence="4">Efflux transporter outer membrane subunit</fullName>
    </submittedName>
    <submittedName>
        <fullName evidence="3">NodT family efflux transporter outer membrane factor (OMF) lipoprotein</fullName>
    </submittedName>
</protein>
<keyword evidence="2 3" id="KW-0449">Lipoprotein</keyword>
<dbReference type="InterPro" id="IPR003423">
    <property type="entry name" value="OMP_efflux"/>
</dbReference>
<gene>
    <name evidence="3" type="ORF">FHR90_000142</name>
    <name evidence="4" type="ORF">HUK83_10115</name>
</gene>
<comment type="similarity">
    <text evidence="1 2">Belongs to the outer membrane factor (OMF) (TC 1.B.17) family.</text>
</comment>
<dbReference type="PANTHER" id="PTHR30203:SF32">
    <property type="entry name" value="CATION EFFLUX SYSTEM PROTEIN CUSC"/>
    <property type="match status" value="1"/>
</dbReference>
<keyword evidence="2" id="KW-0564">Palmitate</keyword>
<reference evidence="3 5" key="2">
    <citation type="submission" date="2020-08" db="EMBL/GenBank/DDBJ databases">
        <title>Genomic Encyclopedia of Type Strains, Phase III (KMG-III): the genomes of soil and plant-associated and newly described type strains.</title>
        <authorList>
            <person name="Whitman W."/>
        </authorList>
    </citation>
    <scope>NUCLEOTIDE SEQUENCE [LARGE SCALE GENOMIC DNA]</scope>
    <source>
        <strain evidence="3 5">CECT 8088</strain>
    </source>
</reference>
<evidence type="ECO:0000256" key="2">
    <source>
        <dbReference type="RuleBase" id="RU362097"/>
    </source>
</evidence>
<dbReference type="PROSITE" id="PS51257">
    <property type="entry name" value="PROKAR_LIPOPROTEIN"/>
    <property type="match status" value="1"/>
</dbReference>
<dbReference type="NCBIfam" id="TIGR01845">
    <property type="entry name" value="outer_NodT"/>
    <property type="match status" value="1"/>
</dbReference>
<keyword evidence="2" id="KW-0812">Transmembrane</keyword>
<dbReference type="AlphaFoldDB" id="A0A850NTE8"/>
<name>A0A850NTE8_9PROT</name>
<comment type="caution">
    <text evidence="4">The sequence shown here is derived from an EMBL/GenBank/DDBJ whole genome shotgun (WGS) entry which is preliminary data.</text>
</comment>
<dbReference type="EMBL" id="JABXXQ010000198">
    <property type="protein sequence ID" value="NVN30682.1"/>
    <property type="molecule type" value="Genomic_DNA"/>
</dbReference>
<dbReference type="Gene3D" id="2.20.200.10">
    <property type="entry name" value="Outer membrane efflux proteins (OEP)"/>
    <property type="match status" value="1"/>
</dbReference>
<evidence type="ECO:0000313" key="6">
    <source>
        <dbReference type="Proteomes" id="UP000565205"/>
    </source>
</evidence>
<organism evidence="4 6">
    <name type="scientific">Endobacter medicaginis</name>
    <dbReference type="NCBI Taxonomy" id="1181271"/>
    <lineage>
        <taxon>Bacteria</taxon>
        <taxon>Pseudomonadati</taxon>
        <taxon>Pseudomonadota</taxon>
        <taxon>Alphaproteobacteria</taxon>
        <taxon>Acetobacterales</taxon>
        <taxon>Acetobacteraceae</taxon>
        <taxon>Endobacter</taxon>
    </lineage>
</organism>
<dbReference type="Gene3D" id="1.20.1600.10">
    <property type="entry name" value="Outer membrane efflux proteins (OEP)"/>
    <property type="match status" value="1"/>
</dbReference>
<dbReference type="SUPFAM" id="SSF56954">
    <property type="entry name" value="Outer membrane efflux proteins (OEP)"/>
    <property type="match status" value="1"/>
</dbReference>
<dbReference type="RefSeq" id="WP_176624417.1">
    <property type="nucleotide sequence ID" value="NZ_JABXXQ010000198.1"/>
</dbReference>
<dbReference type="Proteomes" id="UP000557688">
    <property type="component" value="Unassembled WGS sequence"/>
</dbReference>
<evidence type="ECO:0000313" key="5">
    <source>
        <dbReference type="Proteomes" id="UP000557688"/>
    </source>
</evidence>
<evidence type="ECO:0000256" key="1">
    <source>
        <dbReference type="ARBA" id="ARBA00007613"/>
    </source>
</evidence>
<keyword evidence="2" id="KW-0472">Membrane</keyword>
<evidence type="ECO:0000313" key="4">
    <source>
        <dbReference type="EMBL" id="NVN30682.1"/>
    </source>
</evidence>
<keyword evidence="2" id="KW-1134">Transmembrane beta strand</keyword>